<evidence type="ECO:0000259" key="21">
    <source>
        <dbReference type="SMART" id="SM01221"/>
    </source>
</evidence>
<accession>A0A3M6TKC4</accession>
<comment type="similarity">
    <text evidence="6">In the C-terminal section; belongs to the cyclodeaminase/cyclohydrolase family.</text>
</comment>
<evidence type="ECO:0000256" key="19">
    <source>
        <dbReference type="ARBA" id="ARBA00025915"/>
    </source>
</evidence>
<dbReference type="Gene3D" id="1.20.120.680">
    <property type="entry name" value="Formiminotetrahydrofolate cyclodeaminase monomer, up-and-down helical bundle"/>
    <property type="match status" value="1"/>
</dbReference>
<evidence type="ECO:0000256" key="8">
    <source>
        <dbReference type="ARBA" id="ARBA00012998"/>
    </source>
</evidence>
<dbReference type="PANTHER" id="PTHR12234:SF0">
    <property type="entry name" value="FORMIMIDOYLTRANSFERASE-CYCLODEAMINASE"/>
    <property type="match status" value="1"/>
</dbReference>
<evidence type="ECO:0000313" key="24">
    <source>
        <dbReference type="Proteomes" id="UP000275408"/>
    </source>
</evidence>
<dbReference type="FunFam" id="1.20.120.680:FF:000001">
    <property type="entry name" value="Formimidoyltransferase cyclodeaminase"/>
    <property type="match status" value="1"/>
</dbReference>
<comment type="caution">
    <text evidence="23">The sequence shown here is derived from an EMBL/GenBank/DDBJ whole genome shotgun (WGS) entry which is preliminary data.</text>
</comment>
<dbReference type="EMBL" id="RCHS01003444">
    <property type="protein sequence ID" value="RMX41796.1"/>
    <property type="molecule type" value="Genomic_DNA"/>
</dbReference>
<dbReference type="EC" id="2.1.2.5" evidence="7"/>
<dbReference type="InterPro" id="IPR013802">
    <property type="entry name" value="Formiminotransferase_C"/>
</dbReference>
<dbReference type="NCBIfam" id="TIGR02024">
    <property type="entry name" value="FtcD"/>
    <property type="match status" value="1"/>
</dbReference>
<keyword evidence="24" id="KW-1185">Reference proteome</keyword>
<comment type="pathway">
    <text evidence="4">Amino-acid degradation; L-histidine degradation into L-glutamate; L-glutamate from N-formimidoyl-L-glutamate (transferase route): step 1/1.</text>
</comment>
<comment type="subcellular location">
    <subcellularLocation>
        <location evidence="2">Cytoplasm</location>
        <location evidence="2">Cytoskeleton</location>
        <location evidence="2">Microtubule organizing center</location>
        <location evidence="2">Centrosome</location>
        <location evidence="2">Centriole</location>
    </subcellularLocation>
    <subcellularLocation>
        <location evidence="3">Golgi apparatus</location>
    </subcellularLocation>
</comment>
<evidence type="ECO:0000256" key="11">
    <source>
        <dbReference type="ARBA" id="ARBA00022679"/>
    </source>
</evidence>
<evidence type="ECO:0000256" key="7">
    <source>
        <dbReference type="ARBA" id="ARBA00012252"/>
    </source>
</evidence>
<dbReference type="UniPathway" id="UPA00379">
    <property type="reaction ID" value="UER00555"/>
</dbReference>
<dbReference type="SUPFAM" id="SSF55116">
    <property type="entry name" value="Formiminotransferase domain of formiminotransferase-cyclodeaminase"/>
    <property type="match status" value="2"/>
</dbReference>
<dbReference type="GO" id="GO:0019556">
    <property type="term" value="P:L-histidine catabolic process to glutamate and formamide"/>
    <property type="evidence" value="ECO:0007669"/>
    <property type="project" value="UniProtKB-UniPathway"/>
</dbReference>
<dbReference type="Pfam" id="PF02971">
    <property type="entry name" value="FTCD"/>
    <property type="match status" value="1"/>
</dbReference>
<proteinExistence type="inferred from homology"/>
<evidence type="ECO:0000256" key="10">
    <source>
        <dbReference type="ARBA" id="ARBA00022490"/>
    </source>
</evidence>
<evidence type="ECO:0000256" key="14">
    <source>
        <dbReference type="ARBA" id="ARBA00023034"/>
    </source>
</evidence>
<dbReference type="PANTHER" id="PTHR12234">
    <property type="entry name" value="FORMIMINOTRANSFERASE-CYCLODEAMINASE"/>
    <property type="match status" value="1"/>
</dbReference>
<keyword evidence="12" id="KW-0369">Histidine metabolism</keyword>
<dbReference type="GO" id="GO:0005794">
    <property type="term" value="C:Golgi apparatus"/>
    <property type="evidence" value="ECO:0007669"/>
    <property type="project" value="UniProtKB-SubCell"/>
</dbReference>
<dbReference type="SUPFAM" id="SSF101262">
    <property type="entry name" value="Methenyltetrahydrofolate cyclohydrolase-like"/>
    <property type="match status" value="1"/>
</dbReference>
<evidence type="ECO:0000256" key="20">
    <source>
        <dbReference type="ARBA" id="ARBA00030029"/>
    </source>
</evidence>
<dbReference type="EC" id="4.3.1.4" evidence="8"/>
<comment type="function">
    <text evidence="18">Folate-dependent enzyme, that displays both transferase and deaminase activity. Serves to channel one-carbon units from formiminoglutamate to the folate pool.</text>
</comment>
<dbReference type="Proteomes" id="UP000275408">
    <property type="component" value="Unassembled WGS sequence"/>
</dbReference>
<evidence type="ECO:0000313" key="23">
    <source>
        <dbReference type="EMBL" id="RMX41796.1"/>
    </source>
</evidence>
<dbReference type="AlphaFoldDB" id="A0A3M6TKC4"/>
<evidence type="ECO:0000256" key="13">
    <source>
        <dbReference type="ARBA" id="ARBA00022954"/>
    </source>
</evidence>
<dbReference type="GO" id="GO:0030412">
    <property type="term" value="F:formimidoyltetrahydrofolate cyclodeaminase activity"/>
    <property type="evidence" value="ECO:0007669"/>
    <property type="project" value="UniProtKB-EC"/>
</dbReference>
<evidence type="ECO:0000256" key="4">
    <source>
        <dbReference type="ARBA" id="ARBA00005082"/>
    </source>
</evidence>
<reference evidence="23 24" key="1">
    <citation type="journal article" date="2018" name="Sci. Rep.">
        <title>Comparative analysis of the Pocillopora damicornis genome highlights role of immune system in coral evolution.</title>
        <authorList>
            <person name="Cunning R."/>
            <person name="Bay R.A."/>
            <person name="Gillette P."/>
            <person name="Baker A.C."/>
            <person name="Traylor-Knowles N."/>
        </authorList>
    </citation>
    <scope>NUCLEOTIDE SEQUENCE [LARGE SCALE GENOMIC DNA]</scope>
    <source>
        <strain evidence="23">RSMAS</strain>
        <tissue evidence="23">Whole animal</tissue>
    </source>
</reference>
<keyword evidence="17" id="KW-0511">Multifunctional enzyme</keyword>
<protein>
    <recommendedName>
        <fullName evidence="9">Formimidoyltransferase-cyclodeaminase</fullName>
        <ecNumber evidence="7">2.1.2.5</ecNumber>
        <ecNumber evidence="8">4.3.1.4</ecNumber>
    </recommendedName>
    <alternativeName>
        <fullName evidence="20">Formiminotransferase-cyclodeaminase</fullName>
    </alternativeName>
</protein>
<evidence type="ECO:0000256" key="2">
    <source>
        <dbReference type="ARBA" id="ARBA00004114"/>
    </source>
</evidence>
<dbReference type="STRING" id="46731.A0A3M6TKC4"/>
<keyword evidence="16" id="KW-0456">Lyase</keyword>
<organism evidence="23 24">
    <name type="scientific">Pocillopora damicornis</name>
    <name type="common">Cauliflower coral</name>
    <name type="synonym">Millepora damicornis</name>
    <dbReference type="NCBI Taxonomy" id="46731"/>
    <lineage>
        <taxon>Eukaryota</taxon>
        <taxon>Metazoa</taxon>
        <taxon>Cnidaria</taxon>
        <taxon>Anthozoa</taxon>
        <taxon>Hexacorallia</taxon>
        <taxon>Scleractinia</taxon>
        <taxon>Astrocoeniina</taxon>
        <taxon>Pocilloporidae</taxon>
        <taxon>Pocillopora</taxon>
    </lineage>
</organism>
<dbReference type="GO" id="GO:0019557">
    <property type="term" value="P:L-histidine catabolic process to glutamate and formate"/>
    <property type="evidence" value="ECO:0007669"/>
    <property type="project" value="UniProtKB-UniPathway"/>
</dbReference>
<dbReference type="OrthoDB" id="48036at2759"/>
<keyword evidence="10" id="KW-0963">Cytoplasm</keyword>
<dbReference type="InterPro" id="IPR012886">
    <property type="entry name" value="Formiminotransferase_N"/>
</dbReference>
<dbReference type="Pfam" id="PF07837">
    <property type="entry name" value="FTCD_N"/>
    <property type="match status" value="1"/>
</dbReference>
<feature type="domain" description="Formiminotransferase N-terminal subdomain" evidence="22">
    <location>
        <begin position="57"/>
        <end position="248"/>
    </location>
</feature>
<evidence type="ECO:0000256" key="18">
    <source>
        <dbReference type="ARBA" id="ARBA00025506"/>
    </source>
</evidence>
<evidence type="ECO:0000256" key="3">
    <source>
        <dbReference type="ARBA" id="ARBA00004555"/>
    </source>
</evidence>
<evidence type="ECO:0000256" key="12">
    <source>
        <dbReference type="ARBA" id="ARBA00022808"/>
    </source>
</evidence>
<name>A0A3M6TKC4_POCDA</name>
<dbReference type="InterPro" id="IPR007044">
    <property type="entry name" value="Cyclodeamin/CycHdrlase"/>
</dbReference>
<dbReference type="FunFam" id="3.30.990.10:FF:000001">
    <property type="entry name" value="Formimidoyltransferase cyclodeaminase"/>
    <property type="match status" value="1"/>
</dbReference>
<dbReference type="GO" id="GO:0005542">
    <property type="term" value="F:folic acid binding"/>
    <property type="evidence" value="ECO:0007669"/>
    <property type="project" value="UniProtKB-KW"/>
</dbReference>
<dbReference type="Gene3D" id="3.30.990.10">
    <property type="entry name" value="Formiminotransferase, N-terminal subdomain"/>
    <property type="match status" value="1"/>
</dbReference>
<dbReference type="SMART" id="SM01222">
    <property type="entry name" value="FTCD_N"/>
    <property type="match status" value="1"/>
</dbReference>
<evidence type="ECO:0000256" key="6">
    <source>
        <dbReference type="ARBA" id="ARBA00010825"/>
    </source>
</evidence>
<evidence type="ECO:0000256" key="16">
    <source>
        <dbReference type="ARBA" id="ARBA00023239"/>
    </source>
</evidence>
<dbReference type="InterPro" id="IPR036178">
    <property type="entry name" value="Formintransfe-cycloase-like_sf"/>
</dbReference>
<dbReference type="Pfam" id="PF04961">
    <property type="entry name" value="FTCD_C"/>
    <property type="match status" value="1"/>
</dbReference>
<dbReference type="SMART" id="SM01221">
    <property type="entry name" value="FTCD"/>
    <property type="match status" value="1"/>
</dbReference>
<dbReference type="GO" id="GO:0030409">
    <property type="term" value="F:glutamate formimidoyltransferase activity"/>
    <property type="evidence" value="ECO:0007669"/>
    <property type="project" value="UniProtKB-EC"/>
</dbReference>
<sequence>MESNAIPPFQTTSYPGRRQTLLRVTNKAWIKAFRDTRLDLVFINIDASVVNKEIMARIVECVPNFSEGRNKEVIDGIAQAIASVDGCSLLDVDPGVSTNRTVYTFVGSPESVVEGALNGARMAMQLIDMTSHQGVSCFIKIEALLFPGEHKRLGALDVCPFIPVQGVTMDDCVQCAKEFGERAAIELGIPVYLYGYASNTEHRKTVPQIRAGEYEGLAEKIKKPEWKPDFGPVEFLPTWGATIAGARKFLIAYNINILGTKEQAHRLALNLRTQGRGPDQPGCLSECQGMGWYLEEANIAQVSLNLLDYRQAGMHTAFEECVNDARELKLAVCGSQIVGLVPLEAMLLTADFYIQKENLFIVGEDQKIRLVIERLGLNSITPFYPKTRIIEYMVGDVEDGPLVSMPFRQFIYSLGSRSSAPGGGSASAAIAAMGAALATMVGWLSYGNKKFEALDSQMRTLIPPLRQAMFDFIPMIDADTNAFSGFMEAKKLSKTTPEEEEIREKALQDGLRSAVQVPLNVIKTATKVWNPMVELAKIGNINSKSDLQVGARSLETAVWGAFYNVKINLEDISDETFNKEVLHEAESSLEIAQEKCKEILQILEERK</sequence>
<evidence type="ECO:0000256" key="5">
    <source>
        <dbReference type="ARBA" id="ARBA00008297"/>
    </source>
</evidence>
<dbReference type="GO" id="GO:0005814">
    <property type="term" value="C:centriole"/>
    <property type="evidence" value="ECO:0007669"/>
    <property type="project" value="UniProtKB-SubCell"/>
</dbReference>
<dbReference type="InterPro" id="IPR004227">
    <property type="entry name" value="Formiminotransferase_cat"/>
</dbReference>
<comment type="function">
    <text evidence="1">Binds and promotes bundling of vimentin filaments originating from the Golgi.</text>
</comment>
<evidence type="ECO:0000256" key="15">
    <source>
        <dbReference type="ARBA" id="ARBA00023212"/>
    </source>
</evidence>
<keyword evidence="13" id="KW-0290">Folate-binding</keyword>
<evidence type="ECO:0000259" key="22">
    <source>
        <dbReference type="SMART" id="SM01222"/>
    </source>
</evidence>
<comment type="similarity">
    <text evidence="5">In the N-terminal section; belongs to the formiminotransferase family.</text>
</comment>
<dbReference type="InterPro" id="IPR022384">
    <property type="entry name" value="FormiminoTrfase_cat_dom_sf"/>
</dbReference>
<keyword evidence="14" id="KW-0333">Golgi apparatus</keyword>
<keyword evidence="15" id="KW-0206">Cytoskeleton</keyword>
<keyword evidence="11" id="KW-0808">Transferase</keyword>
<evidence type="ECO:0000256" key="1">
    <source>
        <dbReference type="ARBA" id="ARBA00002680"/>
    </source>
</evidence>
<dbReference type="InterPro" id="IPR037064">
    <property type="entry name" value="Formiminotransferase_N_sf"/>
</dbReference>
<dbReference type="Gene3D" id="3.30.70.670">
    <property type="entry name" value="Formiminotransferase, C-terminal subdomain"/>
    <property type="match status" value="1"/>
</dbReference>
<dbReference type="InterPro" id="IPR051623">
    <property type="entry name" value="FTCD"/>
</dbReference>
<evidence type="ECO:0000256" key="9">
    <source>
        <dbReference type="ARBA" id="ARBA00017787"/>
    </source>
</evidence>
<evidence type="ECO:0000256" key="17">
    <source>
        <dbReference type="ARBA" id="ARBA00023268"/>
    </source>
</evidence>
<feature type="domain" description="Formiminotransferase C-terminal subdomain" evidence="21">
    <location>
        <begin position="249"/>
        <end position="393"/>
    </location>
</feature>
<comment type="subunit">
    <text evidence="19">Homooctamer, including four polyglutamate binding sites. The subunits are arranged as a tetramer of dimers, and form a planar ring-shaped structure.</text>
</comment>
<dbReference type="InterPro" id="IPR037070">
    <property type="entry name" value="Formiminotransferase_C_sf"/>
</dbReference>
<gene>
    <name evidence="23" type="ORF">pdam_00005587</name>
</gene>